<gene>
    <name evidence="1" type="ORF">HPB50_014416</name>
</gene>
<reference evidence="1" key="1">
    <citation type="submission" date="2020-05" db="EMBL/GenBank/DDBJ databases">
        <title>Large-scale comparative analyses of tick genomes elucidate their genetic diversity and vector capacities.</title>
        <authorList>
            <person name="Jia N."/>
            <person name="Wang J."/>
            <person name="Shi W."/>
            <person name="Du L."/>
            <person name="Sun Y."/>
            <person name="Zhan W."/>
            <person name="Jiang J."/>
            <person name="Wang Q."/>
            <person name="Zhang B."/>
            <person name="Ji P."/>
            <person name="Sakyi L.B."/>
            <person name="Cui X."/>
            <person name="Yuan T."/>
            <person name="Jiang B."/>
            <person name="Yang W."/>
            <person name="Lam T.T.-Y."/>
            <person name="Chang Q."/>
            <person name="Ding S."/>
            <person name="Wang X."/>
            <person name="Zhu J."/>
            <person name="Ruan X."/>
            <person name="Zhao L."/>
            <person name="Wei J."/>
            <person name="Que T."/>
            <person name="Du C."/>
            <person name="Cheng J."/>
            <person name="Dai P."/>
            <person name="Han X."/>
            <person name="Huang E."/>
            <person name="Gao Y."/>
            <person name="Liu J."/>
            <person name="Shao H."/>
            <person name="Ye R."/>
            <person name="Li L."/>
            <person name="Wei W."/>
            <person name="Wang X."/>
            <person name="Wang C."/>
            <person name="Yang T."/>
            <person name="Huo Q."/>
            <person name="Li W."/>
            <person name="Guo W."/>
            <person name="Chen H."/>
            <person name="Zhou L."/>
            <person name="Ni X."/>
            <person name="Tian J."/>
            <person name="Zhou Y."/>
            <person name="Sheng Y."/>
            <person name="Liu T."/>
            <person name="Pan Y."/>
            <person name="Xia L."/>
            <person name="Li J."/>
            <person name="Zhao F."/>
            <person name="Cao W."/>
        </authorList>
    </citation>
    <scope>NUCLEOTIDE SEQUENCE</scope>
    <source>
        <strain evidence="1">Hyas-2018</strain>
    </source>
</reference>
<proteinExistence type="predicted"/>
<keyword evidence="2" id="KW-1185">Reference proteome</keyword>
<dbReference type="Proteomes" id="UP000821845">
    <property type="component" value="Chromosome 9"/>
</dbReference>
<sequence>MGRSFMEFPIRCGRATRFFLSFDPNHLIKNLLTNFLEREILDGEQVIRGGFYLKKLFDIQSSLLLKPLRFLTRSHIEPANIEKMKVRRATQAMSPEIEDGIEQKAVRLPFRGNNTRSKNLAFKATDNFA</sequence>
<name>A0ACB7RI43_HYAAI</name>
<evidence type="ECO:0000313" key="1">
    <source>
        <dbReference type="EMBL" id="KAH6922472.1"/>
    </source>
</evidence>
<accession>A0ACB7RI43</accession>
<organism evidence="1 2">
    <name type="scientific">Hyalomma asiaticum</name>
    <name type="common">Tick</name>
    <dbReference type="NCBI Taxonomy" id="266040"/>
    <lineage>
        <taxon>Eukaryota</taxon>
        <taxon>Metazoa</taxon>
        <taxon>Ecdysozoa</taxon>
        <taxon>Arthropoda</taxon>
        <taxon>Chelicerata</taxon>
        <taxon>Arachnida</taxon>
        <taxon>Acari</taxon>
        <taxon>Parasitiformes</taxon>
        <taxon>Ixodida</taxon>
        <taxon>Ixodoidea</taxon>
        <taxon>Ixodidae</taxon>
        <taxon>Hyalomminae</taxon>
        <taxon>Hyalomma</taxon>
    </lineage>
</organism>
<protein>
    <submittedName>
        <fullName evidence="1">Uncharacterized protein</fullName>
    </submittedName>
</protein>
<dbReference type="EMBL" id="CM023489">
    <property type="protein sequence ID" value="KAH6922472.1"/>
    <property type="molecule type" value="Genomic_DNA"/>
</dbReference>
<evidence type="ECO:0000313" key="2">
    <source>
        <dbReference type="Proteomes" id="UP000821845"/>
    </source>
</evidence>
<comment type="caution">
    <text evidence="1">The sequence shown here is derived from an EMBL/GenBank/DDBJ whole genome shotgun (WGS) entry which is preliminary data.</text>
</comment>